<sequence>MVVFVDLDKESEPPEDIRSRLDWGIHGHNGIRGRYGVENVADIQPETIKPDVMERPCRTPIAEALGCYPSVIVHETWLAVVEDAEELFVEIALSKLLPKSSFGTATEEFAWHVLGFLSPPSSVVQSLKPIIDQKIQLHM</sequence>
<keyword evidence="2" id="KW-1185">Reference proteome</keyword>
<dbReference type="AlphaFoldDB" id="H0ESI7"/>
<protein>
    <submittedName>
        <fullName evidence="1">Uncharacterized protein</fullName>
    </submittedName>
</protein>
<dbReference type="EMBL" id="AGUE01000147">
    <property type="protein sequence ID" value="EHK98507.1"/>
    <property type="molecule type" value="Genomic_DNA"/>
</dbReference>
<accession>H0ESI7</accession>
<comment type="caution">
    <text evidence="1">The sequence shown here is derived from an EMBL/GenBank/DDBJ whole genome shotgun (WGS) entry which is preliminary data.</text>
</comment>
<dbReference type="OrthoDB" id="5288318at2759"/>
<organism evidence="1 2">
    <name type="scientific">Glarea lozoyensis (strain ATCC 74030 / MF5533)</name>
    <dbReference type="NCBI Taxonomy" id="1104152"/>
    <lineage>
        <taxon>Eukaryota</taxon>
        <taxon>Fungi</taxon>
        <taxon>Dikarya</taxon>
        <taxon>Ascomycota</taxon>
        <taxon>Pezizomycotina</taxon>
        <taxon>Leotiomycetes</taxon>
        <taxon>Helotiales</taxon>
        <taxon>Helotiaceae</taxon>
        <taxon>Glarea</taxon>
    </lineage>
</organism>
<proteinExistence type="predicted"/>
<reference evidence="1 2" key="1">
    <citation type="journal article" date="2012" name="Eukaryot. Cell">
        <title>Genome sequence of the fungus Glarea lozoyensis: the first genome sequence of a species from the Helotiaceae family.</title>
        <authorList>
            <person name="Youssar L."/>
            <person name="Gruening B.A."/>
            <person name="Erxleben A."/>
            <person name="Guenther S."/>
            <person name="Huettel W."/>
        </authorList>
    </citation>
    <scope>NUCLEOTIDE SEQUENCE [LARGE SCALE GENOMIC DNA]</scope>
    <source>
        <strain evidence="2">ATCC 74030 / MF5533</strain>
    </source>
</reference>
<gene>
    <name evidence="1" type="ORF">M7I_5676</name>
</gene>
<evidence type="ECO:0000313" key="1">
    <source>
        <dbReference type="EMBL" id="EHK98507.1"/>
    </source>
</evidence>
<name>H0ESI7_GLAL7</name>
<evidence type="ECO:0000313" key="2">
    <source>
        <dbReference type="Proteomes" id="UP000005446"/>
    </source>
</evidence>
<dbReference type="Proteomes" id="UP000005446">
    <property type="component" value="Unassembled WGS sequence"/>
</dbReference>
<dbReference type="HOGENOM" id="CLU_1845302_0_0_1"/>
<dbReference type="InParanoid" id="H0ESI7"/>